<dbReference type="Proteomes" id="UP000006731">
    <property type="component" value="Chromosome"/>
</dbReference>
<dbReference type="AlphaFoldDB" id="Q5LGE2"/>
<proteinExistence type="predicted"/>
<accession>Q5LGE2</accession>
<dbReference type="PaxDb" id="272559-BF9343_1017"/>
<dbReference type="HOGENOM" id="CLU_2969756_0_0_10"/>
<gene>
    <name evidence="1" type="ORF">BF9343_1017</name>
</gene>
<protein>
    <submittedName>
        <fullName evidence="1">Uncharacterized protein</fullName>
    </submittedName>
</protein>
<organism evidence="1 2">
    <name type="scientific">Bacteroides fragilis (strain ATCC 25285 / DSM 2151 / CCUG 4856 / JCM 11019 / LMG 10263 / NCTC 9343 / Onslow / VPI 2553 / EN-2)</name>
    <dbReference type="NCBI Taxonomy" id="272559"/>
    <lineage>
        <taxon>Bacteria</taxon>
        <taxon>Pseudomonadati</taxon>
        <taxon>Bacteroidota</taxon>
        <taxon>Bacteroidia</taxon>
        <taxon>Bacteroidales</taxon>
        <taxon>Bacteroidaceae</taxon>
        <taxon>Bacteroides</taxon>
    </lineage>
</organism>
<sequence length="58" mass="6787">MQKAGKMQYNTYMQNNEIQQLAFIPTFCVLVKTEVVHKHLRDSILPAVLVFISLHSRR</sequence>
<name>Q5LGE2_BACFN</name>
<reference evidence="1 2" key="1">
    <citation type="journal article" date="2005" name="Science">
        <title>Extensive DNA inversions in the B. fragilis genome control variable gene expression.</title>
        <authorList>
            <person name="Cerdeno-Tarraga A.M."/>
            <person name="Patrick S."/>
            <person name="Crosmann L."/>
            <person name="Blakely G."/>
            <person name="Abratt V."/>
            <person name="Lennard N."/>
            <person name="Duerden B."/>
            <person name="Poxton I."/>
            <person name="Harris B."/>
            <person name="Quail M.A."/>
            <person name="Barron A."/>
            <person name="Clarck L."/>
            <person name="Corton C."/>
            <person name="Doggett J."/>
            <person name="Holden M.T.G."/>
            <person name="Larke N."/>
            <person name="Line A."/>
            <person name="Lord A."/>
            <person name="Norbertczak H."/>
            <person name="Ormond D."/>
            <person name="Price C."/>
            <person name="Rabbinowitsch E."/>
            <person name="Woodward J."/>
            <person name="Barrel B.G."/>
            <person name="Parkhill J."/>
        </authorList>
    </citation>
    <scope>NUCLEOTIDE SEQUENCE [LARGE SCALE GENOMIC DNA]</scope>
    <source>
        <strain evidence="2">ATCC 25285 / DSM 2151 / CCUG 4856 / JCM 11019 / LMG 10263 / NCTC 9343 / Onslow / VPI 2553 / EN-2</strain>
    </source>
</reference>
<evidence type="ECO:0000313" key="2">
    <source>
        <dbReference type="Proteomes" id="UP000006731"/>
    </source>
</evidence>
<keyword evidence="2" id="KW-1185">Reference proteome</keyword>
<dbReference type="KEGG" id="bfs:BF9343_1017"/>
<evidence type="ECO:0000313" key="1">
    <source>
        <dbReference type="EMBL" id="CAH06798.1"/>
    </source>
</evidence>
<dbReference type="EMBL" id="CR626927">
    <property type="protein sequence ID" value="CAH06798.1"/>
    <property type="molecule type" value="Genomic_DNA"/>
</dbReference>